<feature type="transmembrane region" description="Helical" evidence="5">
    <location>
        <begin position="49"/>
        <end position="69"/>
    </location>
</feature>
<protein>
    <recommendedName>
        <fullName evidence="8">Tat pathway signal sequence</fullName>
    </recommendedName>
</protein>
<comment type="pathway">
    <text evidence="1">Mycotoxin biosynthesis.</text>
</comment>
<evidence type="ECO:0000256" key="2">
    <source>
        <dbReference type="ARBA" id="ARBA00023002"/>
    </source>
</evidence>
<evidence type="ECO:0008006" key="8">
    <source>
        <dbReference type="Google" id="ProtNLM"/>
    </source>
</evidence>
<evidence type="ECO:0000313" key="6">
    <source>
        <dbReference type="EMBL" id="KAK1565948.1"/>
    </source>
</evidence>
<dbReference type="GO" id="GO:0043386">
    <property type="term" value="P:mycotoxin biosynthetic process"/>
    <property type="evidence" value="ECO:0007669"/>
    <property type="project" value="InterPro"/>
</dbReference>
<keyword evidence="5" id="KW-0812">Transmembrane</keyword>
<feature type="region of interest" description="Disordered" evidence="4">
    <location>
        <begin position="1"/>
        <end position="28"/>
    </location>
</feature>
<keyword evidence="5" id="KW-0472">Membrane</keyword>
<comment type="similarity">
    <text evidence="3">Belongs to the ustYa family.</text>
</comment>
<dbReference type="EMBL" id="JAHLJV010000175">
    <property type="protein sequence ID" value="KAK1565948.1"/>
    <property type="molecule type" value="Genomic_DNA"/>
</dbReference>
<name>A0AAD8PJN2_9PEZI</name>
<keyword evidence="7" id="KW-1185">Reference proteome</keyword>
<dbReference type="InterPro" id="IPR021765">
    <property type="entry name" value="UstYa-like"/>
</dbReference>
<keyword evidence="5" id="KW-1133">Transmembrane helix</keyword>
<dbReference type="GeneID" id="85440382"/>
<dbReference type="RefSeq" id="XP_060407191.1">
    <property type="nucleotide sequence ID" value="XM_060556142.1"/>
</dbReference>
<comment type="caution">
    <text evidence="6">The sequence shown here is derived from an EMBL/GenBank/DDBJ whole genome shotgun (WGS) entry which is preliminary data.</text>
</comment>
<evidence type="ECO:0000313" key="7">
    <source>
        <dbReference type="Proteomes" id="UP001230504"/>
    </source>
</evidence>
<reference evidence="6" key="1">
    <citation type="submission" date="2021-06" db="EMBL/GenBank/DDBJ databases">
        <title>Comparative genomics, transcriptomics and evolutionary studies reveal genomic signatures of adaptation to plant cell wall in hemibiotrophic fungi.</title>
        <authorList>
            <consortium name="DOE Joint Genome Institute"/>
            <person name="Baroncelli R."/>
            <person name="Diaz J.F."/>
            <person name="Benocci T."/>
            <person name="Peng M."/>
            <person name="Battaglia E."/>
            <person name="Haridas S."/>
            <person name="Andreopoulos W."/>
            <person name="Labutti K."/>
            <person name="Pangilinan J."/>
            <person name="Floch G.L."/>
            <person name="Makela M.R."/>
            <person name="Henrissat B."/>
            <person name="Grigoriev I.V."/>
            <person name="Crouch J.A."/>
            <person name="De Vries R.P."/>
            <person name="Sukno S.A."/>
            <person name="Thon M.R."/>
        </authorList>
    </citation>
    <scope>NUCLEOTIDE SEQUENCE</scope>
    <source>
        <strain evidence="6">CBS 125086</strain>
    </source>
</reference>
<evidence type="ECO:0000256" key="5">
    <source>
        <dbReference type="SAM" id="Phobius"/>
    </source>
</evidence>
<evidence type="ECO:0000256" key="1">
    <source>
        <dbReference type="ARBA" id="ARBA00004685"/>
    </source>
</evidence>
<sequence length="273" mass="31233">MSTSPRVPSHEDSAGEDSTARSSSDYDEEKFSLLDGTVSSSQPTASPRIRYGLILLAISNAVTLCLLFYKAALSPQPMQTTAVYPPQPDWFPPQIPTKKILQSEPIFGQEPNNESIAAWNSLLPKGRGWVQMRNKTALPDMPGLNQSLPEHIALPSVYHQLHCLYSTMRGYYELLDRIDNPKQRRELPADPGWNKEHLNHCWDYLRQNIMCAADVTLEWHRWNEKVETGWGYEHQCKDWDALTQWVLERRTSNNWGLLRGEGERIPLDKESSS</sequence>
<gene>
    <name evidence="6" type="ORF">LY79DRAFT_529744</name>
</gene>
<proteinExistence type="inferred from homology"/>
<evidence type="ECO:0000256" key="4">
    <source>
        <dbReference type="SAM" id="MobiDB-lite"/>
    </source>
</evidence>
<evidence type="ECO:0000256" key="3">
    <source>
        <dbReference type="ARBA" id="ARBA00035112"/>
    </source>
</evidence>
<organism evidence="6 7">
    <name type="scientific">Colletotrichum navitas</name>
    <dbReference type="NCBI Taxonomy" id="681940"/>
    <lineage>
        <taxon>Eukaryota</taxon>
        <taxon>Fungi</taxon>
        <taxon>Dikarya</taxon>
        <taxon>Ascomycota</taxon>
        <taxon>Pezizomycotina</taxon>
        <taxon>Sordariomycetes</taxon>
        <taxon>Hypocreomycetidae</taxon>
        <taxon>Glomerellales</taxon>
        <taxon>Glomerellaceae</taxon>
        <taxon>Colletotrichum</taxon>
        <taxon>Colletotrichum graminicola species complex</taxon>
    </lineage>
</organism>
<dbReference type="AlphaFoldDB" id="A0AAD8PJN2"/>
<accession>A0AAD8PJN2</accession>
<dbReference type="Proteomes" id="UP001230504">
    <property type="component" value="Unassembled WGS sequence"/>
</dbReference>
<dbReference type="GO" id="GO:0016491">
    <property type="term" value="F:oxidoreductase activity"/>
    <property type="evidence" value="ECO:0007669"/>
    <property type="project" value="UniProtKB-KW"/>
</dbReference>
<dbReference type="PANTHER" id="PTHR33365">
    <property type="entry name" value="YALI0B05434P"/>
    <property type="match status" value="1"/>
</dbReference>
<keyword evidence="2" id="KW-0560">Oxidoreductase</keyword>
<dbReference type="PANTHER" id="PTHR33365:SF11">
    <property type="entry name" value="TAT PATHWAY SIGNAL SEQUENCE"/>
    <property type="match status" value="1"/>
</dbReference>
<dbReference type="Pfam" id="PF11807">
    <property type="entry name" value="UstYa"/>
    <property type="match status" value="1"/>
</dbReference>